<comment type="cofactor">
    <cofactor evidence="1 3">
        <name>pyridoxal 5'-phosphate</name>
        <dbReference type="ChEBI" id="CHEBI:597326"/>
    </cofactor>
</comment>
<gene>
    <name evidence="5" type="ORF">CASFOL_024580</name>
</gene>
<accession>A0ABD3CNQ9</accession>
<dbReference type="Gene3D" id="3.40.640.10">
    <property type="entry name" value="Type I PLP-dependent aspartate aminotransferase-like (Major domain)"/>
    <property type="match status" value="1"/>
</dbReference>
<protein>
    <recommendedName>
        <fullName evidence="7">Cystathionine gamma-lyase</fullName>
    </recommendedName>
</protein>
<dbReference type="Proteomes" id="UP001632038">
    <property type="component" value="Unassembled WGS sequence"/>
</dbReference>
<keyword evidence="4" id="KW-0812">Transmembrane</keyword>
<proteinExistence type="inferred from homology"/>
<dbReference type="InterPro" id="IPR015424">
    <property type="entry name" value="PyrdxlP-dep_Trfase"/>
</dbReference>
<dbReference type="AlphaFoldDB" id="A0ABD3CNQ9"/>
<feature type="transmembrane region" description="Helical" evidence="4">
    <location>
        <begin position="20"/>
        <end position="43"/>
    </location>
</feature>
<dbReference type="SUPFAM" id="SSF53383">
    <property type="entry name" value="PLP-dependent transferases"/>
    <property type="match status" value="1"/>
</dbReference>
<dbReference type="InterPro" id="IPR015421">
    <property type="entry name" value="PyrdxlP-dep_Trfase_major"/>
</dbReference>
<evidence type="ECO:0000256" key="2">
    <source>
        <dbReference type="ARBA" id="ARBA00022898"/>
    </source>
</evidence>
<name>A0ABD3CNQ9_9LAMI</name>
<sequence>MLSISFTSLHTGSIPILSSFLFFLLLFSFSPIFLLIFLLFLALSSHLSPPYQPTTIAAAENHHKSVTFTIISPPPLDDILISEKLGGGTDLTTSFVDIGHFEAVKREIVKGKTKVLYFETMSNPVLTVANVQELCRIAHDKGVMVVVDNTFASMVVSPARLGADVVVHSISKFICGGADIIAGVALTEKWAEKCKDKGIGFYSMHPGWAETPGVSKSSPSFSNSYRENLEQVNKEPIQLYGWLYSLIISILKKKADNLIILFSEM</sequence>
<evidence type="ECO:0000313" key="6">
    <source>
        <dbReference type="Proteomes" id="UP001632038"/>
    </source>
</evidence>
<organism evidence="5 6">
    <name type="scientific">Castilleja foliolosa</name>
    <dbReference type="NCBI Taxonomy" id="1961234"/>
    <lineage>
        <taxon>Eukaryota</taxon>
        <taxon>Viridiplantae</taxon>
        <taxon>Streptophyta</taxon>
        <taxon>Embryophyta</taxon>
        <taxon>Tracheophyta</taxon>
        <taxon>Spermatophyta</taxon>
        <taxon>Magnoliopsida</taxon>
        <taxon>eudicotyledons</taxon>
        <taxon>Gunneridae</taxon>
        <taxon>Pentapetalae</taxon>
        <taxon>asterids</taxon>
        <taxon>lamiids</taxon>
        <taxon>Lamiales</taxon>
        <taxon>Orobanchaceae</taxon>
        <taxon>Pedicularideae</taxon>
        <taxon>Castillejinae</taxon>
        <taxon>Castilleja</taxon>
    </lineage>
</organism>
<keyword evidence="4" id="KW-1133">Transmembrane helix</keyword>
<dbReference type="PANTHER" id="PTHR11808:SF80">
    <property type="entry name" value="CYSTATHIONINE GAMMA-LYASE"/>
    <property type="match status" value="1"/>
</dbReference>
<evidence type="ECO:0000256" key="4">
    <source>
        <dbReference type="SAM" id="Phobius"/>
    </source>
</evidence>
<dbReference type="Pfam" id="PF01053">
    <property type="entry name" value="Cys_Met_Meta_PP"/>
    <property type="match status" value="1"/>
</dbReference>
<comment type="similarity">
    <text evidence="3">Belongs to the trans-sulfuration enzymes family.</text>
</comment>
<evidence type="ECO:0000313" key="5">
    <source>
        <dbReference type="EMBL" id="KAL3631596.1"/>
    </source>
</evidence>
<evidence type="ECO:0000256" key="3">
    <source>
        <dbReference type="RuleBase" id="RU362118"/>
    </source>
</evidence>
<evidence type="ECO:0000256" key="1">
    <source>
        <dbReference type="ARBA" id="ARBA00001933"/>
    </source>
</evidence>
<dbReference type="PANTHER" id="PTHR11808">
    <property type="entry name" value="TRANS-SULFURATION ENZYME FAMILY MEMBER"/>
    <property type="match status" value="1"/>
</dbReference>
<evidence type="ECO:0008006" key="7">
    <source>
        <dbReference type="Google" id="ProtNLM"/>
    </source>
</evidence>
<keyword evidence="4" id="KW-0472">Membrane</keyword>
<dbReference type="InterPro" id="IPR000277">
    <property type="entry name" value="Cys/Met-Metab_PyrdxlP-dep_enz"/>
</dbReference>
<dbReference type="EMBL" id="JAVIJP010000032">
    <property type="protein sequence ID" value="KAL3631596.1"/>
    <property type="molecule type" value="Genomic_DNA"/>
</dbReference>
<reference evidence="6" key="1">
    <citation type="journal article" date="2024" name="IScience">
        <title>Strigolactones Initiate the Formation of Haustorium-like Structures in Castilleja.</title>
        <authorList>
            <person name="Buerger M."/>
            <person name="Peterson D."/>
            <person name="Chory J."/>
        </authorList>
    </citation>
    <scope>NUCLEOTIDE SEQUENCE [LARGE SCALE GENOMIC DNA]</scope>
</reference>
<comment type="caution">
    <text evidence="5">The sequence shown here is derived from an EMBL/GenBank/DDBJ whole genome shotgun (WGS) entry which is preliminary data.</text>
</comment>
<keyword evidence="6" id="KW-1185">Reference proteome</keyword>
<keyword evidence="2 3" id="KW-0663">Pyridoxal phosphate</keyword>